<dbReference type="InterPro" id="IPR008875">
    <property type="entry name" value="TraX"/>
</dbReference>
<feature type="transmembrane region" description="Helical" evidence="1">
    <location>
        <begin position="48"/>
        <end position="70"/>
    </location>
</feature>
<dbReference type="Proteomes" id="UP001232750">
    <property type="component" value="Unassembled WGS sequence"/>
</dbReference>
<accession>A0ABT7DP83</accession>
<feature type="transmembrane region" description="Helical" evidence="1">
    <location>
        <begin position="82"/>
        <end position="109"/>
    </location>
</feature>
<sequence length="256" mass="27800">MGGEEHHTSSAHVTPQQRGISSFVLKIAAIFGMTMNHAAYIFGDTLPFWARCVLFAGGGLTFPIMAFLLVEGYRHTSNIARYASRLGIFALVSQIPYGLFLAANLNVLFTLLMGLGVLWLDDNARNRALFWTGLAAGAVLSLACDWGFLGIIMIYLFKNLRGERTAIVAPVGLAIFATGMPQLAELAAGAPTGDWSALPFALYPLIGCSLTIPLLSSYNGQRGRPMKWFFYAYYPAHIAVLGSLYVSIFGTLPHII</sequence>
<evidence type="ECO:0000313" key="2">
    <source>
        <dbReference type="EMBL" id="MDJ1649955.1"/>
    </source>
</evidence>
<name>A0ABT7DP83_9ACTN</name>
<keyword evidence="1" id="KW-1133">Transmembrane helix</keyword>
<organism evidence="2 3">
    <name type="scientific">Gordonibacter faecis</name>
    <dbReference type="NCBI Taxonomy" id="3047475"/>
    <lineage>
        <taxon>Bacteria</taxon>
        <taxon>Bacillati</taxon>
        <taxon>Actinomycetota</taxon>
        <taxon>Coriobacteriia</taxon>
        <taxon>Eggerthellales</taxon>
        <taxon>Eggerthellaceae</taxon>
        <taxon>Gordonibacter</taxon>
    </lineage>
</organism>
<feature type="transmembrane region" description="Helical" evidence="1">
    <location>
        <begin position="166"/>
        <end position="184"/>
    </location>
</feature>
<keyword evidence="3" id="KW-1185">Reference proteome</keyword>
<keyword evidence="1" id="KW-0472">Membrane</keyword>
<feature type="transmembrane region" description="Helical" evidence="1">
    <location>
        <begin position="196"/>
        <end position="216"/>
    </location>
</feature>
<evidence type="ECO:0000313" key="3">
    <source>
        <dbReference type="Proteomes" id="UP001232750"/>
    </source>
</evidence>
<feature type="transmembrane region" description="Helical" evidence="1">
    <location>
        <begin position="228"/>
        <end position="248"/>
    </location>
</feature>
<comment type="caution">
    <text evidence="2">The sequence shown here is derived from an EMBL/GenBank/DDBJ whole genome shotgun (WGS) entry which is preliminary data.</text>
</comment>
<feature type="transmembrane region" description="Helical" evidence="1">
    <location>
        <begin position="23"/>
        <end position="42"/>
    </location>
</feature>
<proteinExistence type="predicted"/>
<dbReference type="EMBL" id="JASJEU010000007">
    <property type="protein sequence ID" value="MDJ1649955.1"/>
    <property type="molecule type" value="Genomic_DNA"/>
</dbReference>
<evidence type="ECO:0000256" key="1">
    <source>
        <dbReference type="SAM" id="Phobius"/>
    </source>
</evidence>
<feature type="transmembrane region" description="Helical" evidence="1">
    <location>
        <begin position="129"/>
        <end position="157"/>
    </location>
</feature>
<dbReference type="Pfam" id="PF05857">
    <property type="entry name" value="TraX"/>
    <property type="match status" value="1"/>
</dbReference>
<dbReference type="RefSeq" id="WP_283831300.1">
    <property type="nucleotide sequence ID" value="NZ_JASJEU010000007.1"/>
</dbReference>
<gene>
    <name evidence="2" type="ORF">QNJ86_04000</name>
</gene>
<keyword evidence="1" id="KW-0812">Transmembrane</keyword>
<reference evidence="2 3" key="1">
    <citation type="submission" date="2023-05" db="EMBL/GenBank/DDBJ databases">
        <title>Gordonibacter KGMB12511T sp. nov., isolated from faeces of healthy Korean.</title>
        <authorList>
            <person name="Kim H.S."/>
            <person name="Kim J.-S."/>
            <person name="Suh M.K."/>
            <person name="Eom M.K."/>
            <person name="Do H.E."/>
            <person name="Lee J.-S."/>
        </authorList>
    </citation>
    <scope>NUCLEOTIDE SEQUENCE [LARGE SCALE GENOMIC DNA]</scope>
    <source>
        <strain evidence="2 3">KGMB12511</strain>
    </source>
</reference>
<protein>
    <submittedName>
        <fullName evidence="2">TraX family protein</fullName>
    </submittedName>
</protein>